<protein>
    <submittedName>
        <fullName evidence="1">Uncharacterized protein</fullName>
    </submittedName>
</protein>
<sequence length="199" mass="21107">MASSALSLRSCLLRSAPFIIRISSSIPSHLASFQAAGLPQTNAISLKPNSKPSFFHSVPKVAGGWPPCCIAVFRLQAQGNSTESTTARNVAVQVAHELLNAGHHYLDVRTPEEFAAGHVEGAVNIPYMFKAGSGMTKNLKFVEEVSTHFDKDDEIVVGCQSGKRSSMAVAELFASEFSGVSNVVGGYGAWVESGLPVVQ</sequence>
<dbReference type="EMBL" id="CM055108">
    <property type="protein sequence ID" value="KAJ7525956.1"/>
    <property type="molecule type" value="Genomic_DNA"/>
</dbReference>
<organism evidence="1 2">
    <name type="scientific">Diphasiastrum complanatum</name>
    <name type="common">Issler's clubmoss</name>
    <name type="synonym">Lycopodium complanatum</name>
    <dbReference type="NCBI Taxonomy" id="34168"/>
    <lineage>
        <taxon>Eukaryota</taxon>
        <taxon>Viridiplantae</taxon>
        <taxon>Streptophyta</taxon>
        <taxon>Embryophyta</taxon>
        <taxon>Tracheophyta</taxon>
        <taxon>Lycopodiopsida</taxon>
        <taxon>Lycopodiales</taxon>
        <taxon>Lycopodiaceae</taxon>
        <taxon>Lycopodioideae</taxon>
        <taxon>Diphasiastrum</taxon>
    </lineage>
</organism>
<comment type="caution">
    <text evidence="1">The sequence shown here is derived from an EMBL/GenBank/DDBJ whole genome shotgun (WGS) entry which is preliminary data.</text>
</comment>
<evidence type="ECO:0000313" key="2">
    <source>
        <dbReference type="Proteomes" id="UP001162992"/>
    </source>
</evidence>
<gene>
    <name evidence="1" type="ORF">O6H91_17G075600</name>
</gene>
<keyword evidence="2" id="KW-1185">Reference proteome</keyword>
<name>A0ACC2B873_DIPCM</name>
<evidence type="ECO:0000313" key="1">
    <source>
        <dbReference type="EMBL" id="KAJ7525956.1"/>
    </source>
</evidence>
<reference evidence="2" key="1">
    <citation type="journal article" date="2024" name="Proc. Natl. Acad. Sci. U.S.A.">
        <title>Extraordinary preservation of gene collinearity over three hundred million years revealed in homosporous lycophytes.</title>
        <authorList>
            <person name="Li C."/>
            <person name="Wickell D."/>
            <person name="Kuo L.Y."/>
            <person name="Chen X."/>
            <person name="Nie B."/>
            <person name="Liao X."/>
            <person name="Peng D."/>
            <person name="Ji J."/>
            <person name="Jenkins J."/>
            <person name="Williams M."/>
            <person name="Shu S."/>
            <person name="Plott C."/>
            <person name="Barry K."/>
            <person name="Rajasekar S."/>
            <person name="Grimwood J."/>
            <person name="Han X."/>
            <person name="Sun S."/>
            <person name="Hou Z."/>
            <person name="He W."/>
            <person name="Dai G."/>
            <person name="Sun C."/>
            <person name="Schmutz J."/>
            <person name="Leebens-Mack J.H."/>
            <person name="Li F.W."/>
            <person name="Wang L."/>
        </authorList>
    </citation>
    <scope>NUCLEOTIDE SEQUENCE [LARGE SCALE GENOMIC DNA]</scope>
    <source>
        <strain evidence="2">cv. PW_Plant_1</strain>
    </source>
</reference>
<accession>A0ACC2B873</accession>
<proteinExistence type="predicted"/>
<dbReference type="Proteomes" id="UP001162992">
    <property type="component" value="Chromosome 17"/>
</dbReference>